<evidence type="ECO:0000256" key="1">
    <source>
        <dbReference type="ARBA" id="ARBA00004613"/>
    </source>
</evidence>
<keyword evidence="4 7" id="KW-0732">Signal</keyword>
<comment type="subcellular location">
    <subcellularLocation>
        <location evidence="1">Secreted</location>
    </subcellularLocation>
</comment>
<dbReference type="OrthoDB" id="958254at2759"/>
<dbReference type="Pfam" id="PF03227">
    <property type="entry name" value="GILT"/>
    <property type="match status" value="1"/>
</dbReference>
<dbReference type="PANTHER" id="PTHR13234:SF8">
    <property type="entry name" value="GAMMA-INTERFERON-INDUCIBLE LYSOSOMAL THIOL REDUCTASE"/>
    <property type="match status" value="1"/>
</dbReference>
<evidence type="ECO:0008006" key="10">
    <source>
        <dbReference type="Google" id="ProtNLM"/>
    </source>
</evidence>
<dbReference type="GO" id="GO:0005576">
    <property type="term" value="C:extracellular region"/>
    <property type="evidence" value="ECO:0007669"/>
    <property type="project" value="UniProtKB-SubCell"/>
</dbReference>
<evidence type="ECO:0000313" key="9">
    <source>
        <dbReference type="Proteomes" id="UP000236161"/>
    </source>
</evidence>
<protein>
    <recommendedName>
        <fullName evidence="10">Gamma-interferon-inducible lysosomal thiol reductase</fullName>
    </recommendedName>
</protein>
<name>A0A2I0AIF5_9ASPA</name>
<organism evidence="8 9">
    <name type="scientific">Apostasia shenzhenica</name>
    <dbReference type="NCBI Taxonomy" id="1088818"/>
    <lineage>
        <taxon>Eukaryota</taxon>
        <taxon>Viridiplantae</taxon>
        <taxon>Streptophyta</taxon>
        <taxon>Embryophyta</taxon>
        <taxon>Tracheophyta</taxon>
        <taxon>Spermatophyta</taxon>
        <taxon>Magnoliopsida</taxon>
        <taxon>Liliopsida</taxon>
        <taxon>Asparagales</taxon>
        <taxon>Orchidaceae</taxon>
        <taxon>Apostasioideae</taxon>
        <taxon>Apostasia</taxon>
    </lineage>
</organism>
<dbReference type="Proteomes" id="UP000236161">
    <property type="component" value="Unassembled WGS sequence"/>
</dbReference>
<keyword evidence="5" id="KW-0325">Glycoprotein</keyword>
<evidence type="ECO:0000313" key="8">
    <source>
        <dbReference type="EMBL" id="PKA55328.1"/>
    </source>
</evidence>
<evidence type="ECO:0000256" key="3">
    <source>
        <dbReference type="ARBA" id="ARBA00022525"/>
    </source>
</evidence>
<evidence type="ECO:0000256" key="2">
    <source>
        <dbReference type="ARBA" id="ARBA00005679"/>
    </source>
</evidence>
<evidence type="ECO:0000256" key="7">
    <source>
        <dbReference type="SAM" id="SignalP"/>
    </source>
</evidence>
<feature type="transmembrane region" description="Helical" evidence="6">
    <location>
        <begin position="187"/>
        <end position="207"/>
    </location>
</feature>
<feature type="signal peptide" evidence="7">
    <location>
        <begin position="1"/>
        <end position="24"/>
    </location>
</feature>
<reference evidence="8 9" key="1">
    <citation type="journal article" date="2017" name="Nature">
        <title>The Apostasia genome and the evolution of orchids.</title>
        <authorList>
            <person name="Zhang G.Q."/>
            <person name="Liu K.W."/>
            <person name="Li Z."/>
            <person name="Lohaus R."/>
            <person name="Hsiao Y.Y."/>
            <person name="Niu S.C."/>
            <person name="Wang J.Y."/>
            <person name="Lin Y.C."/>
            <person name="Xu Q."/>
            <person name="Chen L.J."/>
            <person name="Yoshida K."/>
            <person name="Fujiwara S."/>
            <person name="Wang Z.W."/>
            <person name="Zhang Y.Q."/>
            <person name="Mitsuda N."/>
            <person name="Wang M."/>
            <person name="Liu G.H."/>
            <person name="Pecoraro L."/>
            <person name="Huang H.X."/>
            <person name="Xiao X.J."/>
            <person name="Lin M."/>
            <person name="Wu X.Y."/>
            <person name="Wu W.L."/>
            <person name="Chen Y.Y."/>
            <person name="Chang S.B."/>
            <person name="Sakamoto S."/>
            <person name="Ohme-Takagi M."/>
            <person name="Yagi M."/>
            <person name="Zeng S.J."/>
            <person name="Shen C.Y."/>
            <person name="Yeh C.M."/>
            <person name="Luo Y.B."/>
            <person name="Tsai W.C."/>
            <person name="Van de Peer Y."/>
            <person name="Liu Z.J."/>
        </authorList>
    </citation>
    <scope>NUCLEOTIDE SEQUENCE [LARGE SCALE GENOMIC DNA]</scope>
    <source>
        <strain evidence="9">cv. Shenzhen</strain>
        <tissue evidence="8">Stem</tissue>
    </source>
</reference>
<keyword evidence="6" id="KW-0812">Transmembrane</keyword>
<dbReference type="PANTHER" id="PTHR13234">
    <property type="entry name" value="GAMMA-INTERFERON INDUCIBLE LYSOSOMAL THIOL REDUCTASE GILT"/>
    <property type="match status" value="1"/>
</dbReference>
<keyword evidence="6" id="KW-1133">Transmembrane helix</keyword>
<dbReference type="EMBL" id="KZ451980">
    <property type="protein sequence ID" value="PKA55328.1"/>
    <property type="molecule type" value="Genomic_DNA"/>
</dbReference>
<evidence type="ECO:0000256" key="5">
    <source>
        <dbReference type="ARBA" id="ARBA00023180"/>
    </source>
</evidence>
<keyword evidence="3" id="KW-0964">Secreted</keyword>
<feature type="chain" id="PRO_5014155471" description="Gamma-interferon-inducible lysosomal thiol reductase" evidence="7">
    <location>
        <begin position="25"/>
        <end position="253"/>
    </location>
</feature>
<sequence length="253" mass="28429">MASDRRAVVFLILYSSFLVSPALSEPQKVSLALYYEALCPFCSRFVVHSLSKVFNGDIFPIIDLRLVPFGNAHIGSNSSISCQHGSFECFLNTVEACAIYSWPNVQQHFGFIYCVERLVLENKHNEWESCFQNTGLDQQALVNCYNSGLGQEIELQYGAQTAALVPPHRYVPWVVVNGLPLYDVSSAMFVLIICLVLLCRLCCHFSVYSDYDSFVMYVCEAYEGELPNACEKLSLRTPQQIKSNSANKVRTNA</sequence>
<dbReference type="GO" id="GO:0016671">
    <property type="term" value="F:oxidoreductase activity, acting on a sulfur group of donors, disulfide as acceptor"/>
    <property type="evidence" value="ECO:0007669"/>
    <property type="project" value="InterPro"/>
</dbReference>
<gene>
    <name evidence="8" type="ORF">AXF42_Ash003966</name>
</gene>
<dbReference type="InterPro" id="IPR004911">
    <property type="entry name" value="Interferon-induced_GILT"/>
</dbReference>
<accession>A0A2I0AIF5</accession>
<keyword evidence="9" id="KW-1185">Reference proteome</keyword>
<dbReference type="AlphaFoldDB" id="A0A2I0AIF5"/>
<comment type="similarity">
    <text evidence="2">Belongs to the GILT family.</text>
</comment>
<keyword evidence="6" id="KW-0472">Membrane</keyword>
<dbReference type="STRING" id="1088818.A0A2I0AIF5"/>
<proteinExistence type="inferred from homology"/>
<evidence type="ECO:0000256" key="4">
    <source>
        <dbReference type="ARBA" id="ARBA00022729"/>
    </source>
</evidence>
<evidence type="ECO:0000256" key="6">
    <source>
        <dbReference type="SAM" id="Phobius"/>
    </source>
</evidence>